<evidence type="ECO:0000313" key="2">
    <source>
        <dbReference type="Proteomes" id="UP000593567"/>
    </source>
</evidence>
<protein>
    <submittedName>
        <fullName evidence="1">Uncharacterized protein</fullName>
    </submittedName>
</protein>
<sequence length="171" mass="18755">MSAPQGVAADSSQSSLSLAKQKLKQALTKQQQNPQSADGTTLATANSIQHWLLSVQDTASENTKLKVEIAQLKSLFIAHKDCEVTKMQITEGSLSSYPKVMSRGCFTSFDFSPSSQYPGSTLSLVLPHSLCRNIYLVDGVLFMERQLLTKHKILQYHCMLVASVTTICISK</sequence>
<dbReference type="OrthoDB" id="295274at2759"/>
<name>A0A7J7K0P3_BUGNE</name>
<accession>A0A7J7K0P3</accession>
<dbReference type="EMBL" id="VXIV02001562">
    <property type="protein sequence ID" value="KAF6031807.1"/>
    <property type="molecule type" value="Genomic_DNA"/>
</dbReference>
<keyword evidence="2" id="KW-1185">Reference proteome</keyword>
<evidence type="ECO:0000313" key="1">
    <source>
        <dbReference type="EMBL" id="KAF6031807.1"/>
    </source>
</evidence>
<comment type="caution">
    <text evidence="1">The sequence shown here is derived from an EMBL/GenBank/DDBJ whole genome shotgun (WGS) entry which is preliminary data.</text>
</comment>
<proteinExistence type="predicted"/>
<gene>
    <name evidence="1" type="ORF">EB796_009885</name>
</gene>
<dbReference type="Proteomes" id="UP000593567">
    <property type="component" value="Unassembled WGS sequence"/>
</dbReference>
<organism evidence="1 2">
    <name type="scientific">Bugula neritina</name>
    <name type="common">Brown bryozoan</name>
    <name type="synonym">Sertularia neritina</name>
    <dbReference type="NCBI Taxonomy" id="10212"/>
    <lineage>
        <taxon>Eukaryota</taxon>
        <taxon>Metazoa</taxon>
        <taxon>Spiralia</taxon>
        <taxon>Lophotrochozoa</taxon>
        <taxon>Bryozoa</taxon>
        <taxon>Gymnolaemata</taxon>
        <taxon>Cheilostomatida</taxon>
        <taxon>Flustrina</taxon>
        <taxon>Buguloidea</taxon>
        <taxon>Bugulidae</taxon>
        <taxon>Bugula</taxon>
    </lineage>
</organism>
<dbReference type="AlphaFoldDB" id="A0A7J7K0P3"/>
<reference evidence="1" key="1">
    <citation type="submission" date="2020-06" db="EMBL/GenBank/DDBJ databases">
        <title>Draft genome of Bugula neritina, a colonial animal packing powerful symbionts and potential medicines.</title>
        <authorList>
            <person name="Rayko M."/>
        </authorList>
    </citation>
    <scope>NUCLEOTIDE SEQUENCE [LARGE SCALE GENOMIC DNA]</scope>
    <source>
        <strain evidence="1">Kwan_BN1</strain>
    </source>
</reference>